<dbReference type="OrthoDB" id="6124149at2759"/>
<dbReference type="GO" id="GO:0070782">
    <property type="term" value="P:phosphatidylserine exposure on apoptotic cell surface"/>
    <property type="evidence" value="ECO:0007669"/>
    <property type="project" value="TreeGrafter"/>
</dbReference>
<dbReference type="KEGG" id="cvn:111135232"/>
<dbReference type="RefSeq" id="XP_022340808.1">
    <property type="nucleotide sequence ID" value="XM_022485100.1"/>
</dbReference>
<reference evidence="10" key="1">
    <citation type="submission" date="2025-08" db="UniProtKB">
        <authorList>
            <consortium name="RefSeq"/>
        </authorList>
    </citation>
    <scope>IDENTIFICATION</scope>
    <source>
        <tissue evidence="10">Whole sample</tissue>
    </source>
</reference>
<name>A0A8B8ELM6_CRAVI</name>
<sequence length="478" mass="54629">MNTEIRKSKNPEIRKSKVILTRRLAQQLKTDENGTTLETLSNGANGHTEDCGTSSKLITDENETRPENFSNGANGHTEERGTSSKEGPVGKHEYTITCVSEVVDSSVGNRADDLKKPSYQFYPFSAIDFISINLSVVFFCIDFLTDILLAKDYYDEGMIFECALTSSLVAASFLVTGSLSSFWHTIEKQKKKEKHHRNLCLMLLSFPFATIERNITYAFHGCKSKQKGSNEYYHYIEMIFTDRDASFLRMFDAFIESAPQLVLQIYLILKEQENMESCGEDIEVHSHILRLITVLSSWVSVSWSVTSYYRALRVSNAMHTTQQRTLLAAVGYFMWRVFEIGPRVVALVLIILMNPIVFLLTVVFHYIAVVTWSFATKVKPYEKLHENIAFVLFIGFVQVFSFMNTSVDKSRYHALLYYTFVYIENIVILILWIVLKKESFCPWIYYGAVGIVASGIVMNLVFIACFYKLCHPKTGILK</sequence>
<evidence type="ECO:0000256" key="1">
    <source>
        <dbReference type="ARBA" id="ARBA00004651"/>
    </source>
</evidence>
<protein>
    <recommendedName>
        <fullName evidence="7">XK-related protein</fullName>
    </recommendedName>
</protein>
<dbReference type="InterPro" id="IPR018629">
    <property type="entry name" value="XK-rel"/>
</dbReference>
<dbReference type="PANTHER" id="PTHR16024:SF6">
    <property type="entry name" value="XK-RELATED PROTEIN"/>
    <property type="match status" value="1"/>
</dbReference>
<feature type="transmembrane region" description="Helical" evidence="7">
    <location>
        <begin position="164"/>
        <end position="186"/>
    </location>
</feature>
<comment type="similarity">
    <text evidence="2 7">Belongs to the XK family.</text>
</comment>
<dbReference type="GO" id="GO:0005886">
    <property type="term" value="C:plasma membrane"/>
    <property type="evidence" value="ECO:0007669"/>
    <property type="project" value="UniProtKB-SubCell"/>
</dbReference>
<comment type="subcellular location">
    <subcellularLocation>
        <location evidence="1">Cell membrane</location>
        <topology evidence="1">Multi-pass membrane protein</topology>
    </subcellularLocation>
    <subcellularLocation>
        <location evidence="7">Membrane</location>
        <topology evidence="7">Multi-pass membrane protein</topology>
    </subcellularLocation>
</comment>
<evidence type="ECO:0000256" key="4">
    <source>
        <dbReference type="ARBA" id="ARBA00022692"/>
    </source>
</evidence>
<evidence type="ECO:0000313" key="9">
    <source>
        <dbReference type="Proteomes" id="UP000694844"/>
    </source>
</evidence>
<evidence type="ECO:0000256" key="8">
    <source>
        <dbReference type="SAM" id="MobiDB-lite"/>
    </source>
</evidence>
<keyword evidence="6 7" id="KW-0472">Membrane</keyword>
<evidence type="ECO:0000256" key="5">
    <source>
        <dbReference type="ARBA" id="ARBA00022989"/>
    </source>
</evidence>
<keyword evidence="3" id="KW-1003">Cell membrane</keyword>
<organism evidence="9 10">
    <name type="scientific">Crassostrea virginica</name>
    <name type="common">Eastern oyster</name>
    <dbReference type="NCBI Taxonomy" id="6565"/>
    <lineage>
        <taxon>Eukaryota</taxon>
        <taxon>Metazoa</taxon>
        <taxon>Spiralia</taxon>
        <taxon>Lophotrochozoa</taxon>
        <taxon>Mollusca</taxon>
        <taxon>Bivalvia</taxon>
        <taxon>Autobranchia</taxon>
        <taxon>Pteriomorphia</taxon>
        <taxon>Ostreida</taxon>
        <taxon>Ostreoidea</taxon>
        <taxon>Ostreidae</taxon>
        <taxon>Crassostrea</taxon>
    </lineage>
</organism>
<evidence type="ECO:0000256" key="2">
    <source>
        <dbReference type="ARBA" id="ARBA00008789"/>
    </source>
</evidence>
<keyword evidence="4 7" id="KW-0812">Transmembrane</keyword>
<accession>A0A8B8ELM6</accession>
<evidence type="ECO:0000313" key="10">
    <source>
        <dbReference type="RefSeq" id="XP_022340808.1"/>
    </source>
</evidence>
<dbReference type="InterPro" id="IPR050895">
    <property type="entry name" value="XK-related_scramblase"/>
</dbReference>
<dbReference type="PANTHER" id="PTHR16024">
    <property type="entry name" value="XK-RELATED PROTEIN"/>
    <property type="match status" value="1"/>
</dbReference>
<feature type="transmembrane region" description="Helical" evidence="7">
    <location>
        <begin position="344"/>
        <end position="367"/>
    </location>
</feature>
<dbReference type="AlphaFoldDB" id="A0A8B8ELM6"/>
<dbReference type="GO" id="GO:1902742">
    <property type="term" value="P:apoptotic process involved in development"/>
    <property type="evidence" value="ECO:0007669"/>
    <property type="project" value="TreeGrafter"/>
</dbReference>
<feature type="transmembrane region" description="Helical" evidence="7">
    <location>
        <begin position="387"/>
        <end position="403"/>
    </location>
</feature>
<keyword evidence="9" id="KW-1185">Reference proteome</keyword>
<evidence type="ECO:0000256" key="3">
    <source>
        <dbReference type="ARBA" id="ARBA00022475"/>
    </source>
</evidence>
<dbReference type="Pfam" id="PF09815">
    <property type="entry name" value="XK-related"/>
    <property type="match status" value="1"/>
</dbReference>
<evidence type="ECO:0000256" key="7">
    <source>
        <dbReference type="RuleBase" id="RU910716"/>
    </source>
</evidence>
<dbReference type="Proteomes" id="UP000694844">
    <property type="component" value="Chromosome 5"/>
</dbReference>
<feature type="compositionally biased region" description="Polar residues" evidence="8">
    <location>
        <begin position="33"/>
        <end position="57"/>
    </location>
</feature>
<feature type="compositionally biased region" description="Basic and acidic residues" evidence="8">
    <location>
        <begin position="76"/>
        <end position="89"/>
    </location>
</feature>
<feature type="transmembrane region" description="Helical" evidence="7">
    <location>
        <begin position="121"/>
        <end position="144"/>
    </location>
</feature>
<evidence type="ECO:0000256" key="6">
    <source>
        <dbReference type="ARBA" id="ARBA00023136"/>
    </source>
</evidence>
<keyword evidence="5 7" id="KW-1133">Transmembrane helix</keyword>
<feature type="transmembrane region" description="Helical" evidence="7">
    <location>
        <begin position="447"/>
        <end position="470"/>
    </location>
</feature>
<proteinExistence type="inferred from homology"/>
<gene>
    <name evidence="10" type="primary">LOC111135232</name>
</gene>
<dbReference type="GeneID" id="111135232"/>
<feature type="transmembrane region" description="Helical" evidence="7">
    <location>
        <begin position="415"/>
        <end position="435"/>
    </location>
</feature>
<feature type="region of interest" description="Disordered" evidence="8">
    <location>
        <begin position="30"/>
        <end position="89"/>
    </location>
</feature>
<dbReference type="GO" id="GO:0043652">
    <property type="term" value="P:engulfment of apoptotic cell"/>
    <property type="evidence" value="ECO:0007669"/>
    <property type="project" value="TreeGrafter"/>
</dbReference>